<name>A0ABV8FI44_9ACTN</name>
<dbReference type="Proteomes" id="UP001595847">
    <property type="component" value="Unassembled WGS sequence"/>
</dbReference>
<keyword evidence="2" id="KW-0812">Transmembrane</keyword>
<comment type="caution">
    <text evidence="3">The sequence shown here is derived from an EMBL/GenBank/DDBJ whole genome shotgun (WGS) entry which is preliminary data.</text>
</comment>
<protein>
    <submittedName>
        <fullName evidence="3">Uncharacterized protein</fullName>
    </submittedName>
</protein>
<accession>A0ABV8FI44</accession>
<feature type="transmembrane region" description="Helical" evidence="2">
    <location>
        <begin position="138"/>
        <end position="165"/>
    </location>
</feature>
<feature type="transmembrane region" description="Helical" evidence="2">
    <location>
        <begin position="211"/>
        <end position="236"/>
    </location>
</feature>
<sequence>MGAQADRTAQYPQQPTGGYGDPGAHPKTAVYGQDAAAASPPTAAMPGQGGDAYADLYGGSRHGADQTRRGADAERRRQEADELRRRQEEQRRREEREEQRRRQEAERAHRERLRAEEQATRRAQAQSRRADQPSLWSFVKLIPLLIIPIIQIPLGWGASYAWMWFTTESGVWTGQPFYYTTILSADGFFQALFLGYFLLNNFVALEYLIRSLRTGFVTGILLAGAVVAATNGALYYNGFFG</sequence>
<feature type="compositionally biased region" description="Basic and acidic residues" evidence="1">
    <location>
        <begin position="62"/>
        <end position="120"/>
    </location>
</feature>
<proteinExistence type="predicted"/>
<dbReference type="EMBL" id="JBHSBH010000005">
    <property type="protein sequence ID" value="MFC3995782.1"/>
    <property type="molecule type" value="Genomic_DNA"/>
</dbReference>
<evidence type="ECO:0000313" key="4">
    <source>
        <dbReference type="Proteomes" id="UP001595847"/>
    </source>
</evidence>
<evidence type="ECO:0000313" key="3">
    <source>
        <dbReference type="EMBL" id="MFC3995782.1"/>
    </source>
</evidence>
<evidence type="ECO:0000256" key="2">
    <source>
        <dbReference type="SAM" id="Phobius"/>
    </source>
</evidence>
<keyword evidence="2" id="KW-1133">Transmembrane helix</keyword>
<dbReference type="RefSeq" id="WP_378531616.1">
    <property type="nucleotide sequence ID" value="NZ_JBHSBH010000005.1"/>
</dbReference>
<reference evidence="4" key="1">
    <citation type="journal article" date="2019" name="Int. J. Syst. Evol. Microbiol.">
        <title>The Global Catalogue of Microorganisms (GCM) 10K type strain sequencing project: providing services to taxonomists for standard genome sequencing and annotation.</title>
        <authorList>
            <consortium name="The Broad Institute Genomics Platform"/>
            <consortium name="The Broad Institute Genome Sequencing Center for Infectious Disease"/>
            <person name="Wu L."/>
            <person name="Ma J."/>
        </authorList>
    </citation>
    <scope>NUCLEOTIDE SEQUENCE [LARGE SCALE GENOMIC DNA]</scope>
    <source>
        <strain evidence="4">TBRC 1826</strain>
    </source>
</reference>
<feature type="region of interest" description="Disordered" evidence="1">
    <location>
        <begin position="1"/>
        <end position="128"/>
    </location>
</feature>
<feature type="compositionally biased region" description="Low complexity" evidence="1">
    <location>
        <begin position="35"/>
        <end position="46"/>
    </location>
</feature>
<keyword evidence="2" id="KW-0472">Membrane</keyword>
<feature type="transmembrane region" description="Helical" evidence="2">
    <location>
        <begin position="177"/>
        <end position="199"/>
    </location>
</feature>
<keyword evidence="4" id="KW-1185">Reference proteome</keyword>
<organism evidence="3 4">
    <name type="scientific">Nocardiopsis sediminis</name>
    <dbReference type="NCBI Taxonomy" id="1778267"/>
    <lineage>
        <taxon>Bacteria</taxon>
        <taxon>Bacillati</taxon>
        <taxon>Actinomycetota</taxon>
        <taxon>Actinomycetes</taxon>
        <taxon>Streptosporangiales</taxon>
        <taxon>Nocardiopsidaceae</taxon>
        <taxon>Nocardiopsis</taxon>
    </lineage>
</organism>
<gene>
    <name evidence="3" type="ORF">ACFOVU_07640</name>
</gene>
<evidence type="ECO:0000256" key="1">
    <source>
        <dbReference type="SAM" id="MobiDB-lite"/>
    </source>
</evidence>